<proteinExistence type="inferred from homology"/>
<dbReference type="Proteomes" id="UP000000753">
    <property type="component" value="Chromosome"/>
</dbReference>
<dbReference type="eggNOG" id="COG1664">
    <property type="taxonomic scope" value="Bacteria"/>
</dbReference>
<evidence type="ECO:0008006" key="4">
    <source>
        <dbReference type="Google" id="ProtNLM"/>
    </source>
</evidence>
<accession>B8CL96</accession>
<evidence type="ECO:0000313" key="2">
    <source>
        <dbReference type="EMBL" id="ACJ28422.1"/>
    </source>
</evidence>
<dbReference type="STRING" id="225849.swp_1644"/>
<keyword evidence="3" id="KW-1185">Reference proteome</keyword>
<dbReference type="PANTHER" id="PTHR35024">
    <property type="entry name" value="HYPOTHETICAL CYTOSOLIC PROTEIN"/>
    <property type="match status" value="1"/>
</dbReference>
<evidence type="ECO:0000313" key="3">
    <source>
        <dbReference type="Proteomes" id="UP000000753"/>
    </source>
</evidence>
<evidence type="ECO:0000256" key="1">
    <source>
        <dbReference type="ARBA" id="ARBA00044755"/>
    </source>
</evidence>
<dbReference type="EMBL" id="CP000472">
    <property type="protein sequence ID" value="ACJ28422.1"/>
    <property type="molecule type" value="Genomic_DNA"/>
</dbReference>
<dbReference type="HOGENOM" id="CLU_072799_5_0_6"/>
<dbReference type="InterPro" id="IPR007607">
    <property type="entry name" value="BacA/B"/>
</dbReference>
<gene>
    <name evidence="2" type="ordered locus">swp_1644</name>
</gene>
<comment type="similarity">
    <text evidence="1">Belongs to the bactofilin family.</text>
</comment>
<sequence length="146" mass="15823">MTNSDAFMFKRKKSGGLTFIAQGTKLTGESEFTAEALVSGELYGDIQSTNNITIEQDGLIDGVLNCQELRVSGTFRGKLHCNKLNITSTGIVDGEVTCQSMEIFEGGQFIGMRVRDDIAFLPASSKEKLESTNTEQIEDAQLTANG</sequence>
<name>B8CL96_SHEPW</name>
<dbReference type="KEGG" id="swp:swp_1644"/>
<dbReference type="AlphaFoldDB" id="B8CL96"/>
<organism evidence="2 3">
    <name type="scientific">Shewanella piezotolerans (strain WP3 / JCM 13877)</name>
    <dbReference type="NCBI Taxonomy" id="225849"/>
    <lineage>
        <taxon>Bacteria</taxon>
        <taxon>Pseudomonadati</taxon>
        <taxon>Pseudomonadota</taxon>
        <taxon>Gammaproteobacteria</taxon>
        <taxon>Alteromonadales</taxon>
        <taxon>Shewanellaceae</taxon>
        <taxon>Shewanella</taxon>
    </lineage>
</organism>
<dbReference type="Pfam" id="PF04519">
    <property type="entry name" value="Bactofilin"/>
    <property type="match status" value="1"/>
</dbReference>
<dbReference type="PANTHER" id="PTHR35024:SF4">
    <property type="entry name" value="POLYMER-FORMING CYTOSKELETAL PROTEIN"/>
    <property type="match status" value="1"/>
</dbReference>
<reference evidence="2 3" key="1">
    <citation type="journal article" date="2008" name="PLoS ONE">
        <title>Environmental adaptation: genomic analysis of the piezotolerant and psychrotolerant deep-sea iron reducing bacterium Shewanella piezotolerans WP3.</title>
        <authorList>
            <person name="Wang F."/>
            <person name="Wang J."/>
            <person name="Jian H."/>
            <person name="Zhang B."/>
            <person name="Li S."/>
            <person name="Wang F."/>
            <person name="Zeng X."/>
            <person name="Gao L."/>
            <person name="Bartlett D.H."/>
            <person name="Yu J."/>
            <person name="Hu S."/>
            <person name="Xiao X."/>
        </authorList>
    </citation>
    <scope>NUCLEOTIDE SEQUENCE [LARGE SCALE GENOMIC DNA]</scope>
    <source>
        <strain evidence="3">WP3 / JCM 13877</strain>
    </source>
</reference>
<protein>
    <recommendedName>
        <fullName evidence="4">Integral membrane protein CcmA involved in cell shape determination</fullName>
    </recommendedName>
</protein>